<gene>
    <name evidence="1" type="ORF">METZ01_LOCUS404420</name>
</gene>
<accession>A0A382VY89</accession>
<protein>
    <submittedName>
        <fullName evidence="1">Uncharacterized protein</fullName>
    </submittedName>
</protein>
<dbReference type="EMBL" id="UINC01155613">
    <property type="protein sequence ID" value="SVD51566.1"/>
    <property type="molecule type" value="Genomic_DNA"/>
</dbReference>
<name>A0A382VY89_9ZZZZ</name>
<feature type="non-terminal residue" evidence="1">
    <location>
        <position position="1"/>
    </location>
</feature>
<dbReference type="InterPro" id="IPR029044">
    <property type="entry name" value="Nucleotide-diphossugar_trans"/>
</dbReference>
<sequence>KDGKFIKPFIELSDLGPLSQPLHSSQYPSLPEVYVQNASLEIAHTRVVYKDSNISGAKVIPFITENDEGIDVNVEEDWALAKIMINNKKAELPKVIIQPFN</sequence>
<evidence type="ECO:0000313" key="1">
    <source>
        <dbReference type="EMBL" id="SVD51566.1"/>
    </source>
</evidence>
<dbReference type="AlphaFoldDB" id="A0A382VY89"/>
<dbReference type="Gene3D" id="3.90.550.10">
    <property type="entry name" value="Spore Coat Polysaccharide Biosynthesis Protein SpsA, Chain A"/>
    <property type="match status" value="1"/>
</dbReference>
<organism evidence="1">
    <name type="scientific">marine metagenome</name>
    <dbReference type="NCBI Taxonomy" id="408172"/>
    <lineage>
        <taxon>unclassified sequences</taxon>
        <taxon>metagenomes</taxon>
        <taxon>ecological metagenomes</taxon>
    </lineage>
</organism>
<proteinExistence type="predicted"/>
<dbReference type="SUPFAM" id="SSF53448">
    <property type="entry name" value="Nucleotide-diphospho-sugar transferases"/>
    <property type="match status" value="1"/>
</dbReference>
<reference evidence="1" key="1">
    <citation type="submission" date="2018-05" db="EMBL/GenBank/DDBJ databases">
        <authorList>
            <person name="Lanie J.A."/>
            <person name="Ng W.-L."/>
            <person name="Kazmierczak K.M."/>
            <person name="Andrzejewski T.M."/>
            <person name="Davidsen T.M."/>
            <person name="Wayne K.J."/>
            <person name="Tettelin H."/>
            <person name="Glass J.I."/>
            <person name="Rusch D."/>
            <person name="Podicherti R."/>
            <person name="Tsui H.-C.T."/>
            <person name="Winkler M.E."/>
        </authorList>
    </citation>
    <scope>NUCLEOTIDE SEQUENCE</scope>
</reference>